<comment type="similarity">
    <text evidence="2">Belongs to the YkuD family.</text>
</comment>
<dbReference type="PROSITE" id="PS52029">
    <property type="entry name" value="LD_TPASE"/>
    <property type="match status" value="1"/>
</dbReference>
<dbReference type="Proteomes" id="UP000323300">
    <property type="component" value="Unassembled WGS sequence"/>
</dbReference>
<dbReference type="SUPFAM" id="SSF141523">
    <property type="entry name" value="L,D-transpeptidase catalytic domain-like"/>
    <property type="match status" value="1"/>
</dbReference>
<feature type="active site" description="Nucleophile" evidence="7">
    <location>
        <position position="466"/>
    </location>
</feature>
<dbReference type="InterPro" id="IPR038063">
    <property type="entry name" value="Transpep_catalytic_dom"/>
</dbReference>
<dbReference type="UniPathway" id="UPA00219"/>
<accession>A0A1I3X6D1</accession>
<keyword evidence="12" id="KW-1185">Reference proteome</keyword>
<name>A0A1I3X6D1_9HYPH</name>
<dbReference type="AlphaFoldDB" id="A0A1I3X6D1"/>
<dbReference type="GO" id="GO:0005576">
    <property type="term" value="C:extracellular region"/>
    <property type="evidence" value="ECO:0007669"/>
    <property type="project" value="TreeGrafter"/>
</dbReference>
<dbReference type="Gene3D" id="2.40.440.10">
    <property type="entry name" value="L,D-transpeptidase catalytic domain-like"/>
    <property type="match status" value="1"/>
</dbReference>
<feature type="compositionally biased region" description="Polar residues" evidence="8">
    <location>
        <begin position="180"/>
        <end position="190"/>
    </location>
</feature>
<keyword evidence="5 7" id="KW-0573">Peptidoglycan synthesis</keyword>
<evidence type="ECO:0000256" key="7">
    <source>
        <dbReference type="PROSITE-ProRule" id="PRU01373"/>
    </source>
</evidence>
<keyword evidence="6 7" id="KW-0961">Cell wall biogenesis/degradation</keyword>
<evidence type="ECO:0000256" key="8">
    <source>
        <dbReference type="SAM" id="MobiDB-lite"/>
    </source>
</evidence>
<dbReference type="GO" id="GO:0016740">
    <property type="term" value="F:transferase activity"/>
    <property type="evidence" value="ECO:0007669"/>
    <property type="project" value="UniProtKB-KW"/>
</dbReference>
<dbReference type="PANTHER" id="PTHR30582:SF30">
    <property type="entry name" value="BLR4375 PROTEIN"/>
    <property type="match status" value="1"/>
</dbReference>
<feature type="active site" description="Proton donor/acceptor" evidence="7">
    <location>
        <position position="450"/>
    </location>
</feature>
<keyword evidence="4 7" id="KW-0133">Cell shape</keyword>
<evidence type="ECO:0000256" key="1">
    <source>
        <dbReference type="ARBA" id="ARBA00004752"/>
    </source>
</evidence>
<evidence type="ECO:0000256" key="4">
    <source>
        <dbReference type="ARBA" id="ARBA00022960"/>
    </source>
</evidence>
<dbReference type="EMBL" id="FOSL01000003">
    <property type="protein sequence ID" value="SFK15173.1"/>
    <property type="molecule type" value="Genomic_DNA"/>
</dbReference>
<comment type="pathway">
    <text evidence="1 7">Cell wall biogenesis; peptidoglycan biosynthesis.</text>
</comment>
<evidence type="ECO:0000259" key="10">
    <source>
        <dbReference type="PROSITE" id="PS52029"/>
    </source>
</evidence>
<evidence type="ECO:0000256" key="5">
    <source>
        <dbReference type="ARBA" id="ARBA00022984"/>
    </source>
</evidence>
<reference evidence="11 12" key="1">
    <citation type="submission" date="2016-10" db="EMBL/GenBank/DDBJ databases">
        <authorList>
            <person name="Varghese N."/>
            <person name="Submissions S."/>
        </authorList>
    </citation>
    <scope>NUCLEOTIDE SEQUENCE [LARGE SCALE GENOMIC DNA]</scope>
    <source>
        <strain evidence="11 12">DSM 21822</strain>
    </source>
</reference>
<organism evidence="11 12">
    <name type="scientific">Neomesorhizobium albiziae</name>
    <dbReference type="NCBI Taxonomy" id="335020"/>
    <lineage>
        <taxon>Bacteria</taxon>
        <taxon>Pseudomonadati</taxon>
        <taxon>Pseudomonadota</taxon>
        <taxon>Alphaproteobacteria</taxon>
        <taxon>Hyphomicrobiales</taxon>
        <taxon>Phyllobacteriaceae</taxon>
        <taxon>Neomesorhizobium</taxon>
    </lineage>
</organism>
<feature type="signal peptide" evidence="9">
    <location>
        <begin position="1"/>
        <end position="22"/>
    </location>
</feature>
<keyword evidence="11" id="KW-0449">Lipoprotein</keyword>
<evidence type="ECO:0000256" key="9">
    <source>
        <dbReference type="SAM" id="SignalP"/>
    </source>
</evidence>
<dbReference type="InterPro" id="IPR005490">
    <property type="entry name" value="LD_TPept_cat_dom"/>
</dbReference>
<keyword evidence="3" id="KW-0808">Transferase</keyword>
<evidence type="ECO:0000256" key="2">
    <source>
        <dbReference type="ARBA" id="ARBA00005992"/>
    </source>
</evidence>
<dbReference type="GO" id="GO:0071555">
    <property type="term" value="P:cell wall organization"/>
    <property type="evidence" value="ECO:0007669"/>
    <property type="project" value="UniProtKB-UniRule"/>
</dbReference>
<dbReference type="CDD" id="cd16913">
    <property type="entry name" value="YkuD_like"/>
    <property type="match status" value="1"/>
</dbReference>
<feature type="region of interest" description="Disordered" evidence="8">
    <location>
        <begin position="114"/>
        <end position="199"/>
    </location>
</feature>
<dbReference type="GO" id="GO:0018104">
    <property type="term" value="P:peptidoglycan-protein cross-linking"/>
    <property type="evidence" value="ECO:0007669"/>
    <property type="project" value="TreeGrafter"/>
</dbReference>
<dbReference type="GO" id="GO:0008360">
    <property type="term" value="P:regulation of cell shape"/>
    <property type="evidence" value="ECO:0007669"/>
    <property type="project" value="UniProtKB-UniRule"/>
</dbReference>
<protein>
    <submittedName>
        <fullName evidence="11">Lipoprotein-anchoring transpeptidase ErfK/SrfK</fullName>
    </submittedName>
</protein>
<evidence type="ECO:0000256" key="6">
    <source>
        <dbReference type="ARBA" id="ARBA00023316"/>
    </source>
</evidence>
<feature type="domain" description="L,D-TPase catalytic" evidence="10">
    <location>
        <begin position="357"/>
        <end position="490"/>
    </location>
</feature>
<evidence type="ECO:0000313" key="12">
    <source>
        <dbReference type="Proteomes" id="UP000323300"/>
    </source>
</evidence>
<dbReference type="Pfam" id="PF03734">
    <property type="entry name" value="YkuD"/>
    <property type="match status" value="1"/>
</dbReference>
<evidence type="ECO:0000313" key="11">
    <source>
        <dbReference type="EMBL" id="SFK15173.1"/>
    </source>
</evidence>
<feature type="chain" id="PRO_5009302348" evidence="9">
    <location>
        <begin position="23"/>
        <end position="491"/>
    </location>
</feature>
<proteinExistence type="inferred from homology"/>
<dbReference type="InterPro" id="IPR050979">
    <property type="entry name" value="LD-transpeptidase"/>
</dbReference>
<dbReference type="PANTHER" id="PTHR30582">
    <property type="entry name" value="L,D-TRANSPEPTIDASE"/>
    <property type="match status" value="1"/>
</dbReference>
<keyword evidence="9" id="KW-0732">Signal</keyword>
<evidence type="ECO:0000256" key="3">
    <source>
        <dbReference type="ARBA" id="ARBA00022679"/>
    </source>
</evidence>
<dbReference type="GO" id="GO:0071972">
    <property type="term" value="F:peptidoglycan L,D-transpeptidase activity"/>
    <property type="evidence" value="ECO:0007669"/>
    <property type="project" value="TreeGrafter"/>
</dbReference>
<dbReference type="OrthoDB" id="9787225at2"/>
<dbReference type="RefSeq" id="WP_149759323.1">
    <property type="nucleotide sequence ID" value="NZ_BSPE01000008.1"/>
</dbReference>
<gene>
    <name evidence="11" type="ORF">SAMN04488498_1039</name>
</gene>
<sequence length="491" mass="53123">MLRKILVVSAFSAGLASVGAVASERTQTGSRDSAPRGEAGLQLAQGGDVEVYYDSRGRRVLVDSYTGEIIAIEPREERRRPMRRPLREQERYYLDDPEDMARLRRDRLYELDRQAPPIDDYSAYPEQFPAPPRQPGYPSDSLPAAPDDGYGEPLPPQTATREPITRQPIERAPLDPSPTDPGTSVITPGQPSDIIVDPNPPATIEPPVTSAARIEVAELQVLLDRKGASPGVIDGHFGSNVDKGLVAYRQLTGQVLRSTDAVGIKQALAESGGDPFIDYTITAQDAAGPFVAAVPADYGEKAKLERLSYTSVSEMLAERFHMDEKYLKALNPDANFGRPGTIIRVANIGSPVSAQVARIVADKKQKQVRAYSAEGKLVAAYPATIGSADTPSPTGTHLVSRVALNPNYTYNPNLNFKQGENNKILTIPPGPNGPVGSVWIALDKPTYGIHGTPDPSKIGKTESHGCVRLTNWDAQELAKIVKQGVSVEFTE</sequence>